<sequence length="266" mass="29945">MLTSNEKAWLLAHPTINVGMDSEYAPYEWVNQNGDYVGMAVDYLHLLEQKLGIHFKVAKGKSWSEVVELAKKGEIDILTSIVQTPERLQYFLFSEPYRDTQTMIVDNGEGKFIGNLEHLSGKRVTVEKGYFTQELLTTKYPKIELVLANNILEALTFVMEGKADAYVGDMSAINYAIKNNGLAKLRISGQTEFSSQHRFAFSKNNPMLAAIITKAMASISAEESDTIFNRWIGMRIEQGIHTKTLVKYSIGLACLFILFGYCQTNC</sequence>
<dbReference type="EMBL" id="CP039734">
    <property type="protein sequence ID" value="QIR76311.2"/>
    <property type="molecule type" value="Genomic_DNA"/>
</dbReference>
<dbReference type="RefSeq" id="WP_191342071.1">
    <property type="nucleotide sequence ID" value="NZ_CP039734.2"/>
</dbReference>
<evidence type="ECO:0000259" key="2">
    <source>
        <dbReference type="SMART" id="SM00062"/>
    </source>
</evidence>
<name>A0AA92FHM5_9BACT</name>
<dbReference type="SMART" id="SM00062">
    <property type="entry name" value="PBPb"/>
    <property type="match status" value="1"/>
</dbReference>
<dbReference type="CDD" id="cd01007">
    <property type="entry name" value="PBP2_BvgS_HisK_like"/>
    <property type="match status" value="1"/>
</dbReference>
<dbReference type="PANTHER" id="PTHR35936">
    <property type="entry name" value="MEMBRANE-BOUND LYTIC MUREIN TRANSGLYCOSYLASE F"/>
    <property type="match status" value="1"/>
</dbReference>
<dbReference type="Gene3D" id="3.40.190.10">
    <property type="entry name" value="Periplasmic binding protein-like II"/>
    <property type="match status" value="2"/>
</dbReference>
<dbReference type="InterPro" id="IPR001638">
    <property type="entry name" value="Solute-binding_3/MltF_N"/>
</dbReference>
<organism evidence="3 4">
    <name type="scientific">Sulfurospirillum diekertiae</name>
    <dbReference type="NCBI Taxonomy" id="1854492"/>
    <lineage>
        <taxon>Bacteria</taxon>
        <taxon>Pseudomonadati</taxon>
        <taxon>Campylobacterota</taxon>
        <taxon>Epsilonproteobacteria</taxon>
        <taxon>Campylobacterales</taxon>
        <taxon>Sulfurospirillaceae</taxon>
        <taxon>Sulfurospirillum</taxon>
    </lineage>
</organism>
<feature type="domain" description="Solute-binding protein family 3/N-terminal" evidence="2">
    <location>
        <begin position="15"/>
        <end position="235"/>
    </location>
</feature>
<proteinExistence type="predicted"/>
<dbReference type="Pfam" id="PF00497">
    <property type="entry name" value="SBP_bac_3"/>
    <property type="match status" value="1"/>
</dbReference>
<gene>
    <name evidence="3" type="ORF">FA584_08865</name>
</gene>
<accession>A0AA92FHM5</accession>
<protein>
    <submittedName>
        <fullName evidence="3">Transporter substrate-binding domain-containing protein</fullName>
    </submittedName>
</protein>
<evidence type="ECO:0000313" key="3">
    <source>
        <dbReference type="EMBL" id="QIR76311.2"/>
    </source>
</evidence>
<dbReference type="Proteomes" id="UP000502831">
    <property type="component" value="Chromosome"/>
</dbReference>
<dbReference type="AlphaFoldDB" id="A0AA92FHM5"/>
<keyword evidence="1" id="KW-0732">Signal</keyword>
<dbReference type="SUPFAM" id="SSF53850">
    <property type="entry name" value="Periplasmic binding protein-like II"/>
    <property type="match status" value="1"/>
</dbReference>
<dbReference type="PANTHER" id="PTHR35936:SF38">
    <property type="entry name" value="GLUTAMINE-BINDING PERIPLASMIC PROTEIN"/>
    <property type="match status" value="1"/>
</dbReference>
<evidence type="ECO:0000256" key="1">
    <source>
        <dbReference type="ARBA" id="ARBA00022729"/>
    </source>
</evidence>
<reference evidence="3 4" key="1">
    <citation type="journal article" date="2017" name="Environ. Sci. Technol.">
        <title>Organohalide Respiration with Chlorinated Ethenes under Low pH Conditions.</title>
        <authorList>
            <person name="Yang Y."/>
            <person name="Capiro N.L."/>
            <person name="Marcet T.F."/>
            <person name="Yan J."/>
            <person name="Pennell K.D."/>
            <person name="Loffler F.E."/>
        </authorList>
    </citation>
    <scope>NUCLEOTIDE SEQUENCE [LARGE SCALE GENOMIC DNA]</scope>
    <source>
        <strain evidence="3 4">ACSDCE</strain>
    </source>
</reference>
<evidence type="ECO:0000313" key="4">
    <source>
        <dbReference type="Proteomes" id="UP000502831"/>
    </source>
</evidence>